<evidence type="ECO:0000256" key="2">
    <source>
        <dbReference type="ARBA" id="ARBA00022737"/>
    </source>
</evidence>
<dbReference type="Pfam" id="PF23276">
    <property type="entry name" value="TPR_24"/>
    <property type="match status" value="1"/>
</dbReference>
<dbReference type="NCBIfam" id="TIGR00756">
    <property type="entry name" value="PPR"/>
    <property type="match status" value="1"/>
</dbReference>
<comment type="subunit">
    <text evidence="4">Binds to mitochondrial small subunit 15S rRNA.</text>
</comment>
<evidence type="ECO:0008006" key="11">
    <source>
        <dbReference type="Google" id="ProtNLM"/>
    </source>
</evidence>
<name>A0ABP1DFF8_9APHY</name>
<feature type="region of interest" description="Disordered" evidence="6">
    <location>
        <begin position="545"/>
        <end position="569"/>
    </location>
</feature>
<evidence type="ECO:0000256" key="4">
    <source>
        <dbReference type="ARBA" id="ARBA00044511"/>
    </source>
</evidence>
<evidence type="ECO:0000313" key="9">
    <source>
        <dbReference type="EMBL" id="CAL1706575.1"/>
    </source>
</evidence>
<feature type="repeat" description="PPR" evidence="5">
    <location>
        <begin position="431"/>
        <end position="465"/>
    </location>
</feature>
<dbReference type="Gene3D" id="1.25.40.10">
    <property type="entry name" value="Tetratricopeptide repeat domain"/>
    <property type="match status" value="4"/>
</dbReference>
<keyword evidence="2" id="KW-0677">Repeat</keyword>
<keyword evidence="10" id="KW-1185">Reference proteome</keyword>
<evidence type="ECO:0000259" key="8">
    <source>
        <dbReference type="Pfam" id="PF23276"/>
    </source>
</evidence>
<reference evidence="10" key="1">
    <citation type="submission" date="2024-04" db="EMBL/GenBank/DDBJ databases">
        <authorList>
            <person name="Shaw F."/>
            <person name="Minotto A."/>
        </authorList>
    </citation>
    <scope>NUCLEOTIDE SEQUENCE [LARGE SCALE GENOMIC DNA]</scope>
</reference>
<feature type="repeat" description="PPR" evidence="5">
    <location>
        <begin position="183"/>
        <end position="217"/>
    </location>
</feature>
<evidence type="ECO:0000256" key="1">
    <source>
        <dbReference type="ARBA" id="ARBA00006192"/>
    </source>
</evidence>
<dbReference type="InterPro" id="IPR057027">
    <property type="entry name" value="TPR_mt"/>
</dbReference>
<protein>
    <recommendedName>
        <fullName evidence="11">Pentatricopeptide repeat-containing protein</fullName>
    </recommendedName>
</protein>
<proteinExistence type="inferred from homology"/>
<feature type="compositionally biased region" description="Basic and acidic residues" evidence="6">
    <location>
        <begin position="546"/>
        <end position="569"/>
    </location>
</feature>
<feature type="domain" description="PROP1-like PPR" evidence="7">
    <location>
        <begin position="76"/>
        <end position="231"/>
    </location>
</feature>
<dbReference type="InterPro" id="IPR033443">
    <property type="entry name" value="PROP1-like_PPR_dom"/>
</dbReference>
<evidence type="ECO:0000259" key="7">
    <source>
        <dbReference type="Pfam" id="PF17177"/>
    </source>
</evidence>
<comment type="similarity">
    <text evidence="1">Belongs to the CCM1 family.</text>
</comment>
<feature type="domain" description="Pentatricopeptide repeat-containing protein-mitochondrial" evidence="8">
    <location>
        <begin position="291"/>
        <end position="422"/>
    </location>
</feature>
<dbReference type="InterPro" id="IPR002885">
    <property type="entry name" value="PPR_rpt"/>
</dbReference>
<dbReference type="InterPro" id="IPR011990">
    <property type="entry name" value="TPR-like_helical_dom_sf"/>
</dbReference>
<dbReference type="Pfam" id="PF17177">
    <property type="entry name" value="PPR_long"/>
    <property type="match status" value="1"/>
</dbReference>
<dbReference type="PANTHER" id="PTHR47447:SF17">
    <property type="entry name" value="OS12G0638900 PROTEIN"/>
    <property type="match status" value="1"/>
</dbReference>
<dbReference type="PANTHER" id="PTHR47447">
    <property type="entry name" value="OS03G0856100 PROTEIN"/>
    <property type="match status" value="1"/>
</dbReference>
<dbReference type="Proteomes" id="UP001497453">
    <property type="component" value="Chromosome 4"/>
</dbReference>
<accession>A0ABP1DFF8</accession>
<feature type="repeat" description="PPR" evidence="5">
    <location>
        <begin position="466"/>
        <end position="500"/>
    </location>
</feature>
<evidence type="ECO:0000256" key="6">
    <source>
        <dbReference type="SAM" id="MobiDB-lite"/>
    </source>
</evidence>
<feature type="repeat" description="PPR" evidence="5">
    <location>
        <begin position="325"/>
        <end position="359"/>
    </location>
</feature>
<evidence type="ECO:0000256" key="5">
    <source>
        <dbReference type="PROSITE-ProRule" id="PRU00708"/>
    </source>
</evidence>
<feature type="repeat" description="PPR" evidence="5">
    <location>
        <begin position="114"/>
        <end position="148"/>
    </location>
</feature>
<dbReference type="EMBL" id="OZ037947">
    <property type="protein sequence ID" value="CAL1706575.1"/>
    <property type="molecule type" value="Genomic_DNA"/>
</dbReference>
<dbReference type="PROSITE" id="PS51375">
    <property type="entry name" value="PPR"/>
    <property type="match status" value="5"/>
</dbReference>
<evidence type="ECO:0000256" key="3">
    <source>
        <dbReference type="ARBA" id="ARBA00044493"/>
    </source>
</evidence>
<gene>
    <name evidence="9" type="ORF">GFSPODELE1_LOCUS5937</name>
</gene>
<dbReference type="Pfam" id="PF13812">
    <property type="entry name" value="PPR_3"/>
    <property type="match status" value="1"/>
</dbReference>
<evidence type="ECO:0000313" key="10">
    <source>
        <dbReference type="Proteomes" id="UP001497453"/>
    </source>
</evidence>
<sequence length="569" mass="64042">MLASCSRNVVKGSLRTPCIIERNVPAVAYLQGRGQQHARTATRFRSRDSQNPYFISKKDSDIETRRPERMVSRPAAASPTAKANLELGRLCDRKRTISVFRLCQEMKVAGIRPDNITYDHLLSLCATIQAPIEAWAIFEDMRAMGIYPEREVFHYLIRAAFTRDIKDTWIILDLMEQYDIPPNNKTYELIISRMCEADNLESALQQLAEMNKLGLSPTLQTAEAIIRLACKLDSPRLALDLADAFEETAVRRLDGVVWMECLSASADALYADGVTRCWQKVVNDLNMLPDEGCCIAVLHTVARHKLTSLGMDVFRVLQSIGVAWEEYHFVPLIECFAGAGLLKEAFALLELMRTNGIEPLPESGIPIFKVIAQSVEALDEAWALLEDLHAGGKPVDVIALNTAIHAAASLGDLQRAIGIYKVFPDFGVKPTVDTYNWLLSGCIAVRHRELGDRLLSDMREANIEPNEVTYERLIILCATQTTYEDAFFYLEEMKTAGFKPPLTVYEAIIRKCVSNGDSRYKLAVDEMLEQGYHMLSRLNSFIASGGEHDNKDRSNKSEERRRLEHGEFL</sequence>
<comment type="function">
    <text evidence="3">Regulates mitochondrial small subunit maturation by controlling 15S rRNA 5'-end processing. Localizes to the 5' precursor of the 15S rRNA in a position that is subsequently occupied by mS47 in the mature yeast mtSSU. Uses structure and sequence-specific RNA recognition, binding to a single-stranded region of the precursor and specifically recognizing bases -6 to -1. The exchange of Ccm1 for mS47 is coupled to the irreversible removal of precursor rRNA that is accompanied by conformational changes of the mitoribosomal proteins uS5m and mS26. These conformational changes signal completion of 5'-end rRNA processing through protection of the mature 5'-end of the 15S rRNA and stabilization of mS47. The removal of the 5' precursor together with the dissociation of Ccm1 may be catalyzed by the 5'-3' exoribonuclease Pet127. Involved in the specific removal of group I introns in mitochondrial encoded transcripts.</text>
</comment>
<organism evidence="9 10">
    <name type="scientific">Somion occarium</name>
    <dbReference type="NCBI Taxonomy" id="3059160"/>
    <lineage>
        <taxon>Eukaryota</taxon>
        <taxon>Fungi</taxon>
        <taxon>Dikarya</taxon>
        <taxon>Basidiomycota</taxon>
        <taxon>Agaricomycotina</taxon>
        <taxon>Agaricomycetes</taxon>
        <taxon>Polyporales</taxon>
        <taxon>Cerrenaceae</taxon>
        <taxon>Somion</taxon>
    </lineage>
</organism>